<evidence type="ECO:0000313" key="3">
    <source>
        <dbReference type="Proteomes" id="UP000037122"/>
    </source>
</evidence>
<accession>A0A0L0NWJ3</accession>
<dbReference type="EMBL" id="LGST01000031">
    <property type="protein sequence ID" value="KND98526.1"/>
    <property type="molecule type" value="Genomic_DNA"/>
</dbReference>
<dbReference type="VEuPathDB" id="FungiDB:B9J08_004453"/>
<dbReference type="VEuPathDB" id="FungiDB:CJJ07_000341"/>
<dbReference type="VEuPathDB" id="FungiDB:CJI97_004517"/>
<protein>
    <submittedName>
        <fullName evidence="2">Uncharacterized protein</fullName>
    </submittedName>
</protein>
<organism evidence="2 3">
    <name type="scientific">Candidozyma auris</name>
    <name type="common">Yeast</name>
    <name type="synonym">Candida auris</name>
    <dbReference type="NCBI Taxonomy" id="498019"/>
    <lineage>
        <taxon>Eukaryota</taxon>
        <taxon>Fungi</taxon>
        <taxon>Dikarya</taxon>
        <taxon>Ascomycota</taxon>
        <taxon>Saccharomycotina</taxon>
        <taxon>Pichiomycetes</taxon>
        <taxon>Metschnikowiaceae</taxon>
        <taxon>Candidozyma</taxon>
    </lineage>
</organism>
<feature type="region of interest" description="Disordered" evidence="1">
    <location>
        <begin position="346"/>
        <end position="373"/>
    </location>
</feature>
<feature type="compositionally biased region" description="Basic and acidic residues" evidence="1">
    <location>
        <begin position="235"/>
        <end position="255"/>
    </location>
</feature>
<sequence>MTVPFVSRLIINQGCLFRFIELDYNQLDLTVCRPYPPLDVRRFAAKPKGTSKLARPSKLVLSVFLRAIMKFPLEALREFFVAASLPPRRWREVPFLTKRGELRFCGYLPSGHAMVYNYDAACKLLEAGGNVSSNGNGNVESEVLAGPDLWPGEGTEVRDSEDMFPSFSNRYPLEPLTPLFSEFFDASSLHKPIFCGPAPPAWNIYPNESVQFGRVQNTFRLLSKILKDAKAIAETATETRRSHSKKQEVMEKSEEASNDALEAPRATVEPDISEEASGDILEVPGDTLEVPGDTLEPLGDVLEAFRALKKLGRLLKDALDVLTGLKDIVEEQRAKEAPMVAVGVGEEPEAPEASMLISKSKRKRQRKQRKQKAAVIKATTSESVLADAEVTRATNSSLLECAEQETTKALSRKVRSSSESSGETDYFEDASEPQTTLASPVLIEDVEKKLLQSTGHEDYVMAADGVDMTDEAVILL</sequence>
<reference evidence="3" key="1">
    <citation type="journal article" date="2015" name="BMC Genomics">
        <title>Draft genome of a commonly misdiagnosed multidrug resistant pathogen Candida auris.</title>
        <authorList>
            <person name="Chatterjee S."/>
            <person name="Alampalli S.V."/>
            <person name="Nageshan R.K."/>
            <person name="Chettiar S.T."/>
            <person name="Joshi S."/>
            <person name="Tatu U.S."/>
        </authorList>
    </citation>
    <scope>NUCLEOTIDE SEQUENCE [LARGE SCALE GENOMIC DNA]</scope>
    <source>
        <strain evidence="3">6684</strain>
    </source>
</reference>
<proteinExistence type="predicted"/>
<evidence type="ECO:0000313" key="2">
    <source>
        <dbReference type="EMBL" id="KND98526.1"/>
    </source>
</evidence>
<dbReference type="VEuPathDB" id="FungiDB:CJI96_0005473"/>
<dbReference type="VEuPathDB" id="FungiDB:CJJ09_004960"/>
<dbReference type="AlphaFoldDB" id="A0A0L0NWJ3"/>
<feature type="region of interest" description="Disordered" evidence="1">
    <location>
        <begin position="410"/>
        <end position="433"/>
    </location>
</feature>
<comment type="caution">
    <text evidence="2">The sequence shown here is derived from an EMBL/GenBank/DDBJ whole genome shotgun (WGS) entry which is preliminary data.</text>
</comment>
<feature type="region of interest" description="Disordered" evidence="1">
    <location>
        <begin position="235"/>
        <end position="272"/>
    </location>
</feature>
<dbReference type="Proteomes" id="UP000037122">
    <property type="component" value="Unassembled WGS sequence"/>
</dbReference>
<feature type="compositionally biased region" description="Basic residues" evidence="1">
    <location>
        <begin position="359"/>
        <end position="372"/>
    </location>
</feature>
<gene>
    <name evidence="2" type="ORF">QG37_04419</name>
</gene>
<name>A0A0L0NWJ3_CANAR</name>
<evidence type="ECO:0000256" key="1">
    <source>
        <dbReference type="SAM" id="MobiDB-lite"/>
    </source>
</evidence>
<dbReference type="VEuPathDB" id="FungiDB:QG37_04419"/>